<dbReference type="InterPro" id="IPR008930">
    <property type="entry name" value="Terpenoid_cyclase/PrenylTrfase"/>
</dbReference>
<name>A0A916BHA8_9PROT</name>
<sequence>MDASRPAAITLPSDGLFPSHVTGHGMDMDDLNGFTTAQVLRALGATGRRILGATVHDAALHALLSCRNPATGGFRFWPLDKHPQWAPGLPDDADDTAIMALVLFSANRISTPDLRKMACHTVVCHRTRATVQPGPSWQRVGVFKTWMKSGFDPDMTDCTVNANVVALLAKANLRNVPGYAESCSMILEAISWANNDEQRAACLSPFYPEPGELTLAVEAAAACGAVELRPALQAMHAAPMWRRLRERTCTEVPTICGSPYGLIRWKSPAVGWARQIGGLAAGCPPALLSSLNDVRRHSHGILHVRNAC</sequence>
<proteinExistence type="predicted"/>
<accession>A0A916BHA8</accession>
<dbReference type="Proteomes" id="UP000675882">
    <property type="component" value="Unassembled WGS sequence"/>
</dbReference>
<dbReference type="RefSeq" id="WP_213036435.1">
    <property type="nucleotide sequence ID" value="NZ_CAJNBL010000034.1"/>
</dbReference>
<evidence type="ECO:0000313" key="1">
    <source>
        <dbReference type="EMBL" id="CAE6729057.1"/>
    </source>
</evidence>
<protein>
    <submittedName>
        <fullName evidence="1">Uncharacterized protein</fullName>
    </submittedName>
</protein>
<gene>
    <name evidence="1" type="ORF">NTGZN8_40047</name>
</gene>
<organism evidence="1 2">
    <name type="scientific">Candidatus Nitrotoga fabula</name>
    <dbReference type="NCBI Taxonomy" id="2182327"/>
    <lineage>
        <taxon>Bacteria</taxon>
        <taxon>Pseudomonadati</taxon>
        <taxon>Pseudomonadota</taxon>
        <taxon>Betaproteobacteria</taxon>
        <taxon>Nitrosomonadales</taxon>
        <taxon>Gallionellaceae</taxon>
        <taxon>Candidatus Nitrotoga</taxon>
    </lineage>
</organism>
<reference evidence="1" key="1">
    <citation type="submission" date="2021-02" db="EMBL/GenBank/DDBJ databases">
        <authorList>
            <person name="Han P."/>
        </authorList>
    </citation>
    <scope>NUCLEOTIDE SEQUENCE</scope>
    <source>
        <strain evidence="1">Candidatus Nitrotoga sp. ZN8</strain>
    </source>
</reference>
<comment type="caution">
    <text evidence="1">The sequence shown here is derived from an EMBL/GenBank/DDBJ whole genome shotgun (WGS) entry which is preliminary data.</text>
</comment>
<evidence type="ECO:0000313" key="2">
    <source>
        <dbReference type="Proteomes" id="UP000675882"/>
    </source>
</evidence>
<dbReference type="EMBL" id="CAJNBL010000034">
    <property type="protein sequence ID" value="CAE6729057.1"/>
    <property type="molecule type" value="Genomic_DNA"/>
</dbReference>
<dbReference type="AlphaFoldDB" id="A0A916BHA8"/>
<keyword evidence="2" id="KW-1185">Reference proteome</keyword>
<dbReference type="Gene3D" id="1.50.10.20">
    <property type="match status" value="1"/>
</dbReference>
<dbReference type="SUPFAM" id="SSF48239">
    <property type="entry name" value="Terpenoid cyclases/Protein prenyltransferases"/>
    <property type="match status" value="1"/>
</dbReference>